<gene>
    <name evidence="6" type="ORF">CTEN210_05068</name>
</gene>
<dbReference type="InterPro" id="IPR003582">
    <property type="entry name" value="ShKT_dom"/>
</dbReference>
<dbReference type="PANTHER" id="PTHR21461:SF69">
    <property type="entry name" value="GLYCOSYLTRANSFERASE FAMILY 92 PROTEIN"/>
    <property type="match status" value="1"/>
</dbReference>
<evidence type="ECO:0000313" key="6">
    <source>
        <dbReference type="EMBL" id="GFH48592.1"/>
    </source>
</evidence>
<accession>A0AAD3CM89</accession>
<dbReference type="PANTHER" id="PTHR21461">
    <property type="entry name" value="GLYCOSYLTRANSFERASE FAMILY 92 PROTEIN"/>
    <property type="match status" value="1"/>
</dbReference>
<keyword evidence="7" id="KW-1185">Reference proteome</keyword>
<name>A0AAD3CM89_9STRA</name>
<evidence type="ECO:0000313" key="7">
    <source>
        <dbReference type="Proteomes" id="UP001054902"/>
    </source>
</evidence>
<organism evidence="6 7">
    <name type="scientific">Chaetoceros tenuissimus</name>
    <dbReference type="NCBI Taxonomy" id="426638"/>
    <lineage>
        <taxon>Eukaryota</taxon>
        <taxon>Sar</taxon>
        <taxon>Stramenopiles</taxon>
        <taxon>Ochrophyta</taxon>
        <taxon>Bacillariophyta</taxon>
        <taxon>Coscinodiscophyceae</taxon>
        <taxon>Chaetocerotophycidae</taxon>
        <taxon>Chaetocerotales</taxon>
        <taxon>Chaetocerotaceae</taxon>
        <taxon>Chaetoceros</taxon>
    </lineage>
</organism>
<feature type="domain" description="ShKT" evidence="5">
    <location>
        <begin position="1012"/>
        <end position="1057"/>
    </location>
</feature>
<evidence type="ECO:0000256" key="1">
    <source>
        <dbReference type="ARBA" id="ARBA00004167"/>
    </source>
</evidence>
<evidence type="ECO:0000259" key="5">
    <source>
        <dbReference type="PROSITE" id="PS51670"/>
    </source>
</evidence>
<keyword evidence="3" id="KW-1133">Transmembrane helix</keyword>
<dbReference type="GO" id="GO:0016020">
    <property type="term" value="C:membrane"/>
    <property type="evidence" value="ECO:0007669"/>
    <property type="project" value="UniProtKB-SubCell"/>
</dbReference>
<dbReference type="EMBL" id="BLLK01000029">
    <property type="protein sequence ID" value="GFH48592.1"/>
    <property type="molecule type" value="Genomic_DNA"/>
</dbReference>
<evidence type="ECO:0000256" key="2">
    <source>
        <dbReference type="ARBA" id="ARBA00022692"/>
    </source>
</evidence>
<proteinExistence type="predicted"/>
<evidence type="ECO:0000256" key="3">
    <source>
        <dbReference type="ARBA" id="ARBA00022989"/>
    </source>
</evidence>
<feature type="signal peptide" evidence="4">
    <location>
        <begin position="1"/>
        <end position="23"/>
    </location>
</feature>
<comment type="subcellular location">
    <subcellularLocation>
        <location evidence="1">Membrane</location>
        <topology evidence="1">Single-pass membrane protein</topology>
    </subcellularLocation>
</comment>
<comment type="caution">
    <text evidence="6">The sequence shown here is derived from an EMBL/GenBank/DDBJ whole genome shotgun (WGS) entry which is preliminary data.</text>
</comment>
<dbReference type="AlphaFoldDB" id="A0AAD3CM89"/>
<evidence type="ECO:0000256" key="4">
    <source>
        <dbReference type="SAM" id="SignalP"/>
    </source>
</evidence>
<dbReference type="GO" id="GO:0005737">
    <property type="term" value="C:cytoplasm"/>
    <property type="evidence" value="ECO:0007669"/>
    <property type="project" value="TreeGrafter"/>
</dbReference>
<reference evidence="6 7" key="1">
    <citation type="journal article" date="2021" name="Sci. Rep.">
        <title>The genome of the diatom Chaetoceros tenuissimus carries an ancient integrated fragment of an extant virus.</title>
        <authorList>
            <person name="Hongo Y."/>
            <person name="Kimura K."/>
            <person name="Takaki Y."/>
            <person name="Yoshida Y."/>
            <person name="Baba S."/>
            <person name="Kobayashi G."/>
            <person name="Nagasaki K."/>
            <person name="Hano T."/>
            <person name="Tomaru Y."/>
        </authorList>
    </citation>
    <scope>NUCLEOTIDE SEQUENCE [LARGE SCALE GENOMIC DNA]</scope>
    <source>
        <strain evidence="6 7">NIES-3715</strain>
    </source>
</reference>
<keyword evidence="4" id="KW-0732">Signal</keyword>
<sequence>MRFANRAVSVGLLSLLSLTGVHTQYIHEDSNLQFNHEVPSLLESQIVISATEKDVNPINAHHEDSFSACLLVMDDNHRLIEWLAYHHFALPLRRLIVMTDPRSKTSPLPILQRWEKYMTIDLWHDNDVFSEQELDDRSHENTIKLHRSRQHAFNVKCMQTLKGEGATWTLMTDVDEYIHINPNAWNPNEFMYQENTTPIPMLEPASVLKMLKQIDLSDDRLHLEESNACIPVSRFQFGGIESTRQDVSMSFPKDLGPSIVAKDFDTLRWRYYGADTITGRDGVIPVKTIIDLSAVPTKDEWRMTGDPHRPIEKLCSEDNLHLDSSKTVFVANHYLGTLGEFAARDDSRFVDRVLHWEERKRVGDNHHFSDELRQWLPSFVKNIGVDEARRLLANVGQVQVQIAELPRCSLNFFGPLKSFKAISLPSIVKNILIPNAKYNCDIVIHYRTLYPDIEDDISNTDADAIHNLGEMSKVIAANVGKSPPSVIIKDDEKVESFKAATSIQSAWTLMEEHAQSQGFEYGRVAYFRLDAFYAVPVDIFKVDKDTYDYGNRYAVIPAFGKYPVNDQMIYGPTEAVKIWAMTSRNDIIDTSEPASIGLASAQLMANVIVPTIMDKAACNVMKNPDVCFYRTRTSDVVLINDCSDEQGVPVRGVQDIDQVELVENLVQRECTKALNEALEDEEEELHCDKSSWAVSSRFLQTSSPAPASAPIVTRSITSEVTVAFNGDRNDLVTVLQDLCALMRPEAEAQALLVCPNNSGCTYNVDCDTIISGRRLEMTTSRLLQALSGTAETTTTFTFPENTVDLSTSSTNIDDAIQTAIDNSSFSSPNPPAGVTSITPVSTVVVPAPAPPIVGPCDNVNCKFSGTCEVRDGVGVCKCPNTFETIKNGKECACPAGTTRNPGNNRCEGPLTAAPTPTPTTTPTIAPIIAPTSAPTSAPTAPEDICTDSTTGTFTLDNVGKDVTCAWLTRNSQQTSDRIAKYCGRNSVKFLCPLSCNACETPCVDDSSFTFQLKNQDKTKNCSWLLKNQLSSIDAKRIGEYCTSDFVKEACFKSCGQCPDDLTPNDPSCHDDSAFRFKLLKTGKEKSCTWITKNKGKAAKRIAKYCTDTVYDGAVKANCADSCGLCPI</sequence>
<dbReference type="Proteomes" id="UP001054902">
    <property type="component" value="Unassembled WGS sequence"/>
</dbReference>
<keyword evidence="2" id="KW-0812">Transmembrane</keyword>
<dbReference type="GO" id="GO:0016757">
    <property type="term" value="F:glycosyltransferase activity"/>
    <property type="evidence" value="ECO:0007669"/>
    <property type="project" value="TreeGrafter"/>
</dbReference>
<feature type="chain" id="PRO_5041940466" description="ShKT domain-containing protein" evidence="4">
    <location>
        <begin position="24"/>
        <end position="1127"/>
    </location>
</feature>
<dbReference type="PROSITE" id="PS51670">
    <property type="entry name" value="SHKT"/>
    <property type="match status" value="1"/>
</dbReference>
<protein>
    <recommendedName>
        <fullName evidence="5">ShKT domain-containing protein</fullName>
    </recommendedName>
</protein>
<keyword evidence="3" id="KW-0472">Membrane</keyword>